<evidence type="ECO:0000256" key="1">
    <source>
        <dbReference type="PROSITE-ProRule" id="PRU00459"/>
    </source>
</evidence>
<sequence length="741" mass="85945">MTADANRAESLVCMDRAREAIKQGDVEKAKRMLGKAKKLDPTQDIEFLLRKAGSMGASSESSSCDSEERSYAHDDHYEEPNLRSRKTNKSPLRPNVVNSTVNGTKTQPKASKSRSSSRTPKLGIDYTKEQADLVERIRHCKDYYEILKVKIRMIFSVDIYPLFFTLFYTILVLGLVAQFMVGDPAYALHQSKYPISLFLFLLIFLKMFLRVVHLVVSIIYFSRIWYCIIKYIQNLQIVMSYIFFPFIRLLCCSFSILCTDKRRSWKFIDTVELIRYRYSLNKKLSELIQKGQYFEMQDASEPRIVLCCKVLENYSGIVMYECQEKVMIVHLCEPRCHAMGWTLLGAQKVNYSARFSEKMIENYTANPVPSIIFESTKVSEHNMQVVGVLVEVLDIATGAAFFPGHVCEIINEHYFKVSTSSSADDEIHEIVFHRGSPGIFPVGFCASMLHILSKPKRMGNRVMLPEEEDKWSWTVYKEEWGIEGIASTEAHFDNVIIKHKVPAMQHVEVPFYIFYSRILFVTYLGFTFSSFKKLIFSYFVINKVPCVGAWLRDRSVITFSLYQLVMEDLFHCVYVKLRPEVEAMLDSGDTDTPCVIVKYKWRAEHHIMRVAACESASQMAGWLRVSNDGTVKKRLKLVGAVYLLYRYFVVKYHFSSGYLLFVRSFVFIPILYRNFRQLRKESLKTAPLAKRRRGNFVEEKTNISTTTFFYLSKLCILLKIFIVLVMIETLITGNIMIFFHY</sequence>
<dbReference type="Pfam" id="PF02820">
    <property type="entry name" value="MBT"/>
    <property type="match status" value="1"/>
</dbReference>
<feature type="transmembrane region" description="Helical" evidence="3">
    <location>
        <begin position="159"/>
        <end position="181"/>
    </location>
</feature>
<accession>A0A1I7WEA2</accession>
<protein>
    <submittedName>
        <fullName evidence="5">TPR_REGION domain-containing protein</fullName>
    </submittedName>
</protein>
<feature type="compositionally biased region" description="Polar residues" evidence="2">
    <location>
        <begin position="96"/>
        <end position="119"/>
    </location>
</feature>
<feature type="compositionally biased region" description="Basic and acidic residues" evidence="2">
    <location>
        <begin position="66"/>
        <end position="82"/>
    </location>
</feature>
<dbReference type="GO" id="GO:0005634">
    <property type="term" value="C:nucleus"/>
    <property type="evidence" value="ECO:0007669"/>
    <property type="project" value="InterPro"/>
</dbReference>
<dbReference type="InterPro" id="IPR004092">
    <property type="entry name" value="Mbt"/>
</dbReference>
<organism evidence="4 5">
    <name type="scientific">Heterorhabditis bacteriophora</name>
    <name type="common">Entomopathogenic nematode worm</name>
    <dbReference type="NCBI Taxonomy" id="37862"/>
    <lineage>
        <taxon>Eukaryota</taxon>
        <taxon>Metazoa</taxon>
        <taxon>Ecdysozoa</taxon>
        <taxon>Nematoda</taxon>
        <taxon>Chromadorea</taxon>
        <taxon>Rhabditida</taxon>
        <taxon>Rhabditina</taxon>
        <taxon>Rhabditomorpha</taxon>
        <taxon>Strongyloidea</taxon>
        <taxon>Heterorhabditidae</taxon>
        <taxon>Heterorhabditis</taxon>
    </lineage>
</organism>
<feature type="region of interest" description="Disordered" evidence="2">
    <location>
        <begin position="51"/>
        <end position="121"/>
    </location>
</feature>
<dbReference type="GO" id="GO:0071218">
    <property type="term" value="P:cellular response to misfolded protein"/>
    <property type="evidence" value="ECO:0007669"/>
    <property type="project" value="TreeGrafter"/>
</dbReference>
<dbReference type="GO" id="GO:0006355">
    <property type="term" value="P:regulation of DNA-templated transcription"/>
    <property type="evidence" value="ECO:0007669"/>
    <property type="project" value="InterPro"/>
</dbReference>
<feature type="transmembrane region" description="Helical" evidence="3">
    <location>
        <begin position="716"/>
        <end position="739"/>
    </location>
</feature>
<keyword evidence="4" id="KW-1185">Reference proteome</keyword>
<dbReference type="PANTHER" id="PTHR43908">
    <property type="entry name" value="AT29763P-RELATED"/>
    <property type="match status" value="1"/>
</dbReference>
<dbReference type="AlphaFoldDB" id="A0A1I7WEA2"/>
<dbReference type="InterPro" id="IPR051100">
    <property type="entry name" value="DnaJ_subfamily_B/C"/>
</dbReference>
<name>A0A1I7WEA2_HETBA</name>
<keyword evidence="3" id="KW-1133">Transmembrane helix</keyword>
<feature type="transmembrane region" description="Helical" evidence="3">
    <location>
        <begin position="656"/>
        <end position="675"/>
    </location>
</feature>
<evidence type="ECO:0000256" key="2">
    <source>
        <dbReference type="SAM" id="MobiDB-lite"/>
    </source>
</evidence>
<dbReference type="Proteomes" id="UP000095283">
    <property type="component" value="Unplaced"/>
</dbReference>
<dbReference type="SMART" id="SM00561">
    <property type="entry name" value="MBT"/>
    <property type="match status" value="1"/>
</dbReference>
<feature type="transmembrane region" description="Helical" evidence="3">
    <location>
        <begin position="238"/>
        <end position="258"/>
    </location>
</feature>
<dbReference type="PANTHER" id="PTHR43908:SF3">
    <property type="entry name" value="AT29763P-RELATED"/>
    <property type="match status" value="1"/>
</dbReference>
<keyword evidence="3" id="KW-0472">Membrane</keyword>
<feature type="repeat" description="MBT" evidence="1">
    <location>
        <begin position="353"/>
        <end position="455"/>
    </location>
</feature>
<evidence type="ECO:0000256" key="3">
    <source>
        <dbReference type="SAM" id="Phobius"/>
    </source>
</evidence>
<dbReference type="GO" id="GO:0030544">
    <property type="term" value="F:Hsp70 protein binding"/>
    <property type="evidence" value="ECO:0007669"/>
    <property type="project" value="TreeGrafter"/>
</dbReference>
<evidence type="ECO:0000313" key="5">
    <source>
        <dbReference type="WBParaSite" id="Hba_03242"/>
    </source>
</evidence>
<keyword evidence="3" id="KW-0812">Transmembrane</keyword>
<dbReference type="Gene3D" id="2.30.30.140">
    <property type="match status" value="1"/>
</dbReference>
<reference evidence="5" key="1">
    <citation type="submission" date="2016-11" db="UniProtKB">
        <authorList>
            <consortium name="WormBaseParasite"/>
        </authorList>
    </citation>
    <scope>IDENTIFICATION</scope>
</reference>
<evidence type="ECO:0000313" key="4">
    <source>
        <dbReference type="Proteomes" id="UP000095283"/>
    </source>
</evidence>
<feature type="transmembrane region" description="Helical" evidence="3">
    <location>
        <begin position="193"/>
        <end position="209"/>
    </location>
</feature>
<dbReference type="GO" id="GO:0005789">
    <property type="term" value="C:endoplasmic reticulum membrane"/>
    <property type="evidence" value="ECO:0007669"/>
    <property type="project" value="TreeGrafter"/>
</dbReference>
<proteinExistence type="predicted"/>
<dbReference type="SUPFAM" id="SSF63748">
    <property type="entry name" value="Tudor/PWWP/MBT"/>
    <property type="match status" value="1"/>
</dbReference>
<dbReference type="WBParaSite" id="Hba_03242">
    <property type="protein sequence ID" value="Hba_03242"/>
    <property type="gene ID" value="Hba_03242"/>
</dbReference>
<dbReference type="PROSITE" id="PS51079">
    <property type="entry name" value="MBT"/>
    <property type="match status" value="1"/>
</dbReference>